<dbReference type="InterPro" id="IPR013216">
    <property type="entry name" value="Methyltransf_11"/>
</dbReference>
<name>A0A3N2BGM4_9MICO</name>
<evidence type="ECO:0000313" key="6">
    <source>
        <dbReference type="Proteomes" id="UP000280668"/>
    </source>
</evidence>
<dbReference type="PANTHER" id="PTHR44942:SF4">
    <property type="entry name" value="METHYLTRANSFERASE TYPE 11 DOMAIN-CONTAINING PROTEIN"/>
    <property type="match status" value="1"/>
</dbReference>
<comment type="caution">
    <text evidence="5">The sequence shown here is derived from an EMBL/GenBank/DDBJ whole genome shotgun (WGS) entry which is preliminary data.</text>
</comment>
<dbReference type="GO" id="GO:0000179">
    <property type="term" value="F:rRNA (adenine-N6,N6-)-dimethyltransferase activity"/>
    <property type="evidence" value="ECO:0007669"/>
    <property type="project" value="InterPro"/>
</dbReference>
<feature type="domain" description="Methyltransferase type 11" evidence="4">
    <location>
        <begin position="69"/>
        <end position="157"/>
    </location>
</feature>
<proteinExistence type="inferred from homology"/>
<organism evidence="5 6">
    <name type="scientific">Bogoriella caseilytica</name>
    <dbReference type="NCBI Taxonomy" id="56055"/>
    <lineage>
        <taxon>Bacteria</taxon>
        <taxon>Bacillati</taxon>
        <taxon>Actinomycetota</taxon>
        <taxon>Actinomycetes</taxon>
        <taxon>Micrococcales</taxon>
        <taxon>Bogoriellaceae</taxon>
        <taxon>Bogoriella</taxon>
    </lineage>
</organism>
<dbReference type="InterPro" id="IPR029063">
    <property type="entry name" value="SAM-dependent_MTases_sf"/>
</dbReference>
<evidence type="ECO:0000259" key="4">
    <source>
        <dbReference type="Pfam" id="PF08241"/>
    </source>
</evidence>
<dbReference type="Gene3D" id="3.40.50.150">
    <property type="entry name" value="Vaccinia Virus protein VP39"/>
    <property type="match status" value="1"/>
</dbReference>
<sequence>MSGSESTDTHICSAAGLGSLRGVASRDDLSLSFGAAAGAYEAGRPSYPAEAVAWLLEPAAKLSDQPNVIDVGAGTGKLTRAVIERGAEVTAVEPDPEMLAELHAALPQVPCLVGTAERMPVPDASAEAVVAGQAWHWVDPVAASRECGRVLRPGGVLGLVWNVRDTDVEWVRRLGEIMHGSAAEQMIADDAVRIHDPFGTVERNQWRWERSMTRAQLLSMVQSRSYVITAAPERRAAIETALDSFFDEIGLTAETSISLPYVTHAFRALRN</sequence>
<evidence type="ECO:0000256" key="3">
    <source>
        <dbReference type="ARBA" id="ARBA00022679"/>
    </source>
</evidence>
<dbReference type="InterPro" id="IPR051052">
    <property type="entry name" value="Diverse_substrate_MTase"/>
</dbReference>
<dbReference type="EMBL" id="RKHK01000001">
    <property type="protein sequence ID" value="ROR74413.1"/>
    <property type="molecule type" value="Genomic_DNA"/>
</dbReference>
<dbReference type="Proteomes" id="UP000280668">
    <property type="component" value="Unassembled WGS sequence"/>
</dbReference>
<dbReference type="InterPro" id="IPR020596">
    <property type="entry name" value="rRNA_Ade_Mease_Trfase_CS"/>
</dbReference>
<gene>
    <name evidence="5" type="ORF">EDD31_2828</name>
</gene>
<keyword evidence="6" id="KW-1185">Reference proteome</keyword>
<evidence type="ECO:0000256" key="1">
    <source>
        <dbReference type="ARBA" id="ARBA00008361"/>
    </source>
</evidence>
<keyword evidence="3 5" id="KW-0808">Transferase</keyword>
<dbReference type="SUPFAM" id="SSF53335">
    <property type="entry name" value="S-adenosyl-L-methionine-dependent methyltransferases"/>
    <property type="match status" value="1"/>
</dbReference>
<protein>
    <submittedName>
        <fullName evidence="5">Methyltransferase family protein</fullName>
    </submittedName>
</protein>
<evidence type="ECO:0000313" key="5">
    <source>
        <dbReference type="EMBL" id="ROR74413.1"/>
    </source>
</evidence>
<evidence type="ECO:0000256" key="2">
    <source>
        <dbReference type="ARBA" id="ARBA00022603"/>
    </source>
</evidence>
<dbReference type="Pfam" id="PF08241">
    <property type="entry name" value="Methyltransf_11"/>
    <property type="match status" value="1"/>
</dbReference>
<reference evidence="5 6" key="1">
    <citation type="submission" date="2018-11" db="EMBL/GenBank/DDBJ databases">
        <title>Sequencing the genomes of 1000 actinobacteria strains.</title>
        <authorList>
            <person name="Klenk H.-P."/>
        </authorList>
    </citation>
    <scope>NUCLEOTIDE SEQUENCE [LARGE SCALE GENOMIC DNA]</scope>
    <source>
        <strain evidence="5 6">DSM 11294</strain>
    </source>
</reference>
<keyword evidence="2 5" id="KW-0489">Methyltransferase</keyword>
<dbReference type="CDD" id="cd02440">
    <property type="entry name" value="AdoMet_MTases"/>
    <property type="match status" value="1"/>
</dbReference>
<comment type="similarity">
    <text evidence="1">Belongs to the methyltransferase superfamily.</text>
</comment>
<dbReference type="AlphaFoldDB" id="A0A3N2BGM4"/>
<dbReference type="PANTHER" id="PTHR44942">
    <property type="entry name" value="METHYLTRANSF_11 DOMAIN-CONTAINING PROTEIN"/>
    <property type="match status" value="1"/>
</dbReference>
<dbReference type="PROSITE" id="PS01131">
    <property type="entry name" value="RRNA_A_DIMETH"/>
    <property type="match status" value="1"/>
</dbReference>
<accession>A0A3N2BGM4</accession>